<dbReference type="EMBL" id="JAHXZJ010002609">
    <property type="protein sequence ID" value="KAH0539393.1"/>
    <property type="molecule type" value="Genomic_DNA"/>
</dbReference>
<dbReference type="Proteomes" id="UP000826195">
    <property type="component" value="Unassembled WGS sequence"/>
</dbReference>
<protein>
    <submittedName>
        <fullName evidence="1">Uncharacterized protein</fullName>
    </submittedName>
</protein>
<sequence>MALKKDWVVKGRAFTQIEKSLLIVLLLIRVEFTKLTSDVRARAGYAARAIDFKISGICKAGIYIPRVLSVALNVSPTLPTDNTPLAPRYLSWIS</sequence>
<accession>A0AAV7HY91</accession>
<proteinExistence type="predicted"/>
<evidence type="ECO:0000313" key="2">
    <source>
        <dbReference type="Proteomes" id="UP000826195"/>
    </source>
</evidence>
<gene>
    <name evidence="1" type="ORF">KQX54_004501</name>
</gene>
<name>A0AAV7HY91_COTGL</name>
<comment type="caution">
    <text evidence="1">The sequence shown here is derived from an EMBL/GenBank/DDBJ whole genome shotgun (WGS) entry which is preliminary data.</text>
</comment>
<reference evidence="1 2" key="1">
    <citation type="journal article" date="2021" name="J. Hered.">
        <title>A chromosome-level genome assembly of the parasitoid wasp, Cotesia glomerata (Hymenoptera: Braconidae).</title>
        <authorList>
            <person name="Pinto B.J."/>
            <person name="Weis J.J."/>
            <person name="Gamble T."/>
            <person name="Ode P.J."/>
            <person name="Paul R."/>
            <person name="Zaspel J.M."/>
        </authorList>
    </citation>
    <scope>NUCLEOTIDE SEQUENCE [LARGE SCALE GENOMIC DNA]</scope>
    <source>
        <strain evidence="1">CgM1</strain>
    </source>
</reference>
<dbReference type="AlphaFoldDB" id="A0AAV7HY91"/>
<keyword evidence="2" id="KW-1185">Reference proteome</keyword>
<organism evidence="1 2">
    <name type="scientific">Cotesia glomerata</name>
    <name type="common">Lepidopteran parasitic wasp</name>
    <name type="synonym">Apanteles glomeratus</name>
    <dbReference type="NCBI Taxonomy" id="32391"/>
    <lineage>
        <taxon>Eukaryota</taxon>
        <taxon>Metazoa</taxon>
        <taxon>Ecdysozoa</taxon>
        <taxon>Arthropoda</taxon>
        <taxon>Hexapoda</taxon>
        <taxon>Insecta</taxon>
        <taxon>Pterygota</taxon>
        <taxon>Neoptera</taxon>
        <taxon>Endopterygota</taxon>
        <taxon>Hymenoptera</taxon>
        <taxon>Apocrita</taxon>
        <taxon>Ichneumonoidea</taxon>
        <taxon>Braconidae</taxon>
        <taxon>Microgastrinae</taxon>
        <taxon>Cotesia</taxon>
    </lineage>
</organism>
<evidence type="ECO:0000313" key="1">
    <source>
        <dbReference type="EMBL" id="KAH0539393.1"/>
    </source>
</evidence>